<keyword evidence="7 23" id="KW-0812">Transmembrane</keyword>
<evidence type="ECO:0000256" key="8">
    <source>
        <dbReference type="ARBA" id="ARBA00022960"/>
    </source>
</evidence>
<dbReference type="GO" id="GO:0051301">
    <property type="term" value="P:cell division"/>
    <property type="evidence" value="ECO:0007669"/>
    <property type="project" value="UniProtKB-KW"/>
</dbReference>
<comment type="function">
    <text evidence="21">Peptidoglycan polymerase that is essential for cell division.</text>
</comment>
<dbReference type="GO" id="GO:0071555">
    <property type="term" value="P:cell wall organization"/>
    <property type="evidence" value="ECO:0007669"/>
    <property type="project" value="UniProtKB-KW"/>
</dbReference>
<dbReference type="Proteomes" id="UP000231742">
    <property type="component" value="Unassembled WGS sequence"/>
</dbReference>
<evidence type="ECO:0000256" key="1">
    <source>
        <dbReference type="ARBA" id="ARBA00004651"/>
    </source>
</evidence>
<dbReference type="OrthoDB" id="9768187at2"/>
<evidence type="ECO:0000256" key="19">
    <source>
        <dbReference type="ARBA" id="ARBA00044770"/>
    </source>
</evidence>
<evidence type="ECO:0000256" key="5">
    <source>
        <dbReference type="ARBA" id="ARBA00022676"/>
    </source>
</evidence>
<comment type="catalytic activity">
    <reaction evidence="20">
        <text>[GlcNAc-(1-&gt;4)-Mur2Ac(oyl-L-Ala-gamma-D-Glu-L-Lys-D-Ala-D-Ala)](n)-di-trans,octa-cis-undecaprenyl diphosphate + beta-D-GlcNAc-(1-&gt;4)-Mur2Ac(oyl-L-Ala-gamma-D-Glu-L-Lys-D-Ala-D-Ala)-di-trans,octa-cis-undecaprenyl diphosphate = [GlcNAc-(1-&gt;4)-Mur2Ac(oyl-L-Ala-gamma-D-Glu-L-Lys-D-Ala-D-Ala)](n+1)-di-trans,octa-cis-undecaprenyl diphosphate + di-trans,octa-cis-undecaprenyl diphosphate + H(+)</text>
        <dbReference type="Rhea" id="RHEA:23708"/>
        <dbReference type="Rhea" id="RHEA-COMP:9602"/>
        <dbReference type="Rhea" id="RHEA-COMP:9603"/>
        <dbReference type="ChEBI" id="CHEBI:15378"/>
        <dbReference type="ChEBI" id="CHEBI:58405"/>
        <dbReference type="ChEBI" id="CHEBI:60033"/>
        <dbReference type="ChEBI" id="CHEBI:78435"/>
        <dbReference type="EC" id="2.4.99.28"/>
    </reaction>
</comment>
<evidence type="ECO:0000256" key="9">
    <source>
        <dbReference type="ARBA" id="ARBA00022984"/>
    </source>
</evidence>
<name>A0A2M9D9U6_9MICO</name>
<gene>
    <name evidence="24" type="ORF">CLV85_1698</name>
</gene>
<dbReference type="InterPro" id="IPR001182">
    <property type="entry name" value="FtsW/RodA"/>
</dbReference>
<proteinExistence type="inferred from homology"/>
<dbReference type="NCBIfam" id="TIGR02614">
    <property type="entry name" value="ftsW"/>
    <property type="match status" value="1"/>
</dbReference>
<keyword evidence="6" id="KW-0808">Transferase</keyword>
<dbReference type="Pfam" id="PF01098">
    <property type="entry name" value="FTSW_RODA_SPOVE"/>
    <property type="match status" value="1"/>
</dbReference>
<feature type="region of interest" description="Disordered" evidence="22">
    <location>
        <begin position="1"/>
        <end position="38"/>
    </location>
</feature>
<evidence type="ECO:0000256" key="18">
    <source>
        <dbReference type="ARBA" id="ARBA00041418"/>
    </source>
</evidence>
<dbReference type="AlphaFoldDB" id="A0A2M9D9U6"/>
<reference evidence="24 25" key="1">
    <citation type="submission" date="2017-11" db="EMBL/GenBank/DDBJ databases">
        <title>Genomic Encyclopedia of Archaeal and Bacterial Type Strains, Phase II (KMG-II): From Individual Species to Whole Genera.</title>
        <authorList>
            <person name="Goeker M."/>
        </authorList>
    </citation>
    <scope>NUCLEOTIDE SEQUENCE [LARGE SCALE GENOMIC DNA]</scope>
    <source>
        <strain evidence="24 25">DSM 16400</strain>
    </source>
</reference>
<evidence type="ECO:0000256" key="7">
    <source>
        <dbReference type="ARBA" id="ARBA00022692"/>
    </source>
</evidence>
<keyword evidence="3" id="KW-1003">Cell membrane</keyword>
<keyword evidence="9" id="KW-0573">Peptidoglycan synthesis</keyword>
<feature type="transmembrane region" description="Helical" evidence="23">
    <location>
        <begin position="357"/>
        <end position="382"/>
    </location>
</feature>
<keyword evidence="8" id="KW-0133">Cell shape</keyword>
<feature type="transmembrane region" description="Helical" evidence="23">
    <location>
        <begin position="88"/>
        <end position="109"/>
    </location>
</feature>
<evidence type="ECO:0000256" key="6">
    <source>
        <dbReference type="ARBA" id="ARBA00022679"/>
    </source>
</evidence>
<feature type="transmembrane region" description="Helical" evidence="23">
    <location>
        <begin position="235"/>
        <end position="254"/>
    </location>
</feature>
<evidence type="ECO:0000313" key="24">
    <source>
        <dbReference type="EMBL" id="PJJ82497.1"/>
    </source>
</evidence>
<evidence type="ECO:0000256" key="10">
    <source>
        <dbReference type="ARBA" id="ARBA00022989"/>
    </source>
</evidence>
<dbReference type="PANTHER" id="PTHR30474">
    <property type="entry name" value="CELL CYCLE PROTEIN"/>
    <property type="match status" value="1"/>
</dbReference>
<dbReference type="GO" id="GO:0032153">
    <property type="term" value="C:cell division site"/>
    <property type="evidence" value="ECO:0007669"/>
    <property type="project" value="TreeGrafter"/>
</dbReference>
<feature type="transmembrane region" description="Helical" evidence="23">
    <location>
        <begin position="322"/>
        <end position="345"/>
    </location>
</feature>
<feature type="compositionally biased region" description="Low complexity" evidence="22">
    <location>
        <begin position="423"/>
        <end position="439"/>
    </location>
</feature>
<feature type="transmembrane region" description="Helical" evidence="23">
    <location>
        <begin position="388"/>
        <end position="410"/>
    </location>
</feature>
<dbReference type="GO" id="GO:0009252">
    <property type="term" value="P:peptidoglycan biosynthetic process"/>
    <property type="evidence" value="ECO:0007669"/>
    <property type="project" value="UniProtKB-KW"/>
</dbReference>
<protein>
    <recommendedName>
        <fullName evidence="17">Probable peptidoglycan glycosyltransferase FtsW</fullName>
        <ecNumber evidence="19">2.4.99.28</ecNumber>
    </recommendedName>
    <alternativeName>
        <fullName evidence="18">Cell division protein FtsW</fullName>
    </alternativeName>
    <alternativeName>
        <fullName evidence="15">Cell wall polymerase</fullName>
    </alternativeName>
    <alternativeName>
        <fullName evidence="14">Peptidoglycan polymerase</fullName>
    </alternativeName>
</protein>
<evidence type="ECO:0000256" key="17">
    <source>
        <dbReference type="ARBA" id="ARBA00041185"/>
    </source>
</evidence>
<comment type="similarity">
    <text evidence="16">Belongs to the SEDS family. FtsW subfamily.</text>
</comment>
<comment type="subcellular location">
    <subcellularLocation>
        <location evidence="1">Cell membrane</location>
        <topology evidence="1">Multi-pass membrane protein</topology>
    </subcellularLocation>
</comment>
<dbReference type="InterPro" id="IPR013437">
    <property type="entry name" value="FtsW"/>
</dbReference>
<feature type="transmembrane region" description="Helical" evidence="23">
    <location>
        <begin position="121"/>
        <end position="145"/>
    </location>
</feature>
<evidence type="ECO:0000256" key="11">
    <source>
        <dbReference type="ARBA" id="ARBA00023136"/>
    </source>
</evidence>
<evidence type="ECO:0000256" key="12">
    <source>
        <dbReference type="ARBA" id="ARBA00023306"/>
    </source>
</evidence>
<feature type="transmembrane region" description="Helical" evidence="23">
    <location>
        <begin position="56"/>
        <end position="76"/>
    </location>
</feature>
<keyword evidence="10 23" id="KW-1133">Transmembrane helix</keyword>
<evidence type="ECO:0000256" key="4">
    <source>
        <dbReference type="ARBA" id="ARBA00022618"/>
    </source>
</evidence>
<dbReference type="RefSeq" id="WP_100389087.1">
    <property type="nucleotide sequence ID" value="NZ_BMZU01000001.1"/>
</dbReference>
<organism evidence="24 25">
    <name type="scientific">Salinibacterium amurskyense</name>
    <dbReference type="NCBI Taxonomy" id="205941"/>
    <lineage>
        <taxon>Bacteria</taxon>
        <taxon>Bacillati</taxon>
        <taxon>Actinomycetota</taxon>
        <taxon>Actinomycetes</taxon>
        <taxon>Micrococcales</taxon>
        <taxon>Microbacteriaceae</taxon>
        <taxon>Salinibacterium</taxon>
    </lineage>
</organism>
<evidence type="ECO:0000256" key="22">
    <source>
        <dbReference type="SAM" id="MobiDB-lite"/>
    </source>
</evidence>
<evidence type="ECO:0000256" key="3">
    <source>
        <dbReference type="ARBA" id="ARBA00022475"/>
    </source>
</evidence>
<keyword evidence="13" id="KW-0961">Cell wall biogenesis/degradation</keyword>
<dbReference type="GO" id="GO:0008955">
    <property type="term" value="F:peptidoglycan glycosyltransferase activity"/>
    <property type="evidence" value="ECO:0007669"/>
    <property type="project" value="UniProtKB-EC"/>
</dbReference>
<keyword evidence="12" id="KW-0131">Cell cycle</keyword>
<evidence type="ECO:0000256" key="23">
    <source>
        <dbReference type="SAM" id="Phobius"/>
    </source>
</evidence>
<dbReference type="PANTHER" id="PTHR30474:SF2">
    <property type="entry name" value="PEPTIDOGLYCAN GLYCOSYLTRANSFERASE FTSW-RELATED"/>
    <property type="match status" value="1"/>
</dbReference>
<evidence type="ECO:0000256" key="14">
    <source>
        <dbReference type="ARBA" id="ARBA00032370"/>
    </source>
</evidence>
<sequence>MAPPQRPQRPPRSTNSAPQPRQDPAAKPAASTGPSDKPVAARVPVKKIFSAQSSDFFLLFGTTLFLVIFGLVMVLSSSSVESYAADQGFFGSFLRQTAFALIGIPLMLVASRAPVRFWKRWALPGLILGGVLQLLVFVPGIGWGYGGNQNWIQIGSFSAQPSEFVKVAVIVWVAWVLSTKQDQLGDWKQVLLPVGPVAGAAIGFVLIGNDLGTASIMLLIVFSCLFFAGVKLRFLAVGVVVVALGAIMFATTSGSRTSRIGVWLNGCTELDYQDTCWQIEHAYWALAGGGLFGRGLGNSVAKRGWLPHADSDYVFAIIGEELGLIGAVVVLLLFVTLAVAFVRIIRSTNDSFVRITTAGVMVWVVGQAFVNIAVVLGVLPVLGVPLPLISTGGSALIATLLAIGVVLSFARAGNKPGASTPRPAATPGKPKAAGKGAAAVQEAPVQSPADRSRMLAANRARGRR</sequence>
<evidence type="ECO:0000256" key="13">
    <source>
        <dbReference type="ARBA" id="ARBA00023316"/>
    </source>
</evidence>
<evidence type="ECO:0000256" key="15">
    <source>
        <dbReference type="ARBA" id="ARBA00033270"/>
    </source>
</evidence>
<evidence type="ECO:0000256" key="2">
    <source>
        <dbReference type="ARBA" id="ARBA00004752"/>
    </source>
</evidence>
<feature type="transmembrane region" description="Helical" evidence="23">
    <location>
        <begin position="213"/>
        <end position="230"/>
    </location>
</feature>
<keyword evidence="25" id="KW-1185">Reference proteome</keyword>
<evidence type="ECO:0000256" key="20">
    <source>
        <dbReference type="ARBA" id="ARBA00049902"/>
    </source>
</evidence>
<dbReference type="GO" id="GO:0005886">
    <property type="term" value="C:plasma membrane"/>
    <property type="evidence" value="ECO:0007669"/>
    <property type="project" value="UniProtKB-SubCell"/>
</dbReference>
<keyword evidence="11 23" id="KW-0472">Membrane</keyword>
<feature type="compositionally biased region" description="Pro residues" evidence="22">
    <location>
        <begin position="1"/>
        <end position="10"/>
    </location>
</feature>
<feature type="transmembrane region" description="Helical" evidence="23">
    <location>
        <begin position="157"/>
        <end position="178"/>
    </location>
</feature>
<dbReference type="GO" id="GO:0015648">
    <property type="term" value="F:lipid-linked peptidoglycan transporter activity"/>
    <property type="evidence" value="ECO:0007669"/>
    <property type="project" value="TreeGrafter"/>
</dbReference>
<comment type="pathway">
    <text evidence="2">Cell wall biogenesis; peptidoglycan biosynthesis.</text>
</comment>
<feature type="region of interest" description="Disordered" evidence="22">
    <location>
        <begin position="414"/>
        <end position="464"/>
    </location>
</feature>
<dbReference type="EC" id="2.4.99.28" evidence="19"/>
<evidence type="ECO:0000256" key="21">
    <source>
        <dbReference type="ARBA" id="ARBA00049966"/>
    </source>
</evidence>
<keyword evidence="5" id="KW-0328">Glycosyltransferase</keyword>
<dbReference type="EMBL" id="PGFH01000001">
    <property type="protein sequence ID" value="PJJ82497.1"/>
    <property type="molecule type" value="Genomic_DNA"/>
</dbReference>
<feature type="transmembrane region" description="Helical" evidence="23">
    <location>
        <begin position="190"/>
        <end position="207"/>
    </location>
</feature>
<dbReference type="GO" id="GO:0008360">
    <property type="term" value="P:regulation of cell shape"/>
    <property type="evidence" value="ECO:0007669"/>
    <property type="project" value="UniProtKB-KW"/>
</dbReference>
<keyword evidence="4 24" id="KW-0132">Cell division</keyword>
<evidence type="ECO:0000313" key="25">
    <source>
        <dbReference type="Proteomes" id="UP000231742"/>
    </source>
</evidence>
<accession>A0A2M9D9U6</accession>
<evidence type="ECO:0000256" key="16">
    <source>
        <dbReference type="ARBA" id="ARBA00038053"/>
    </source>
</evidence>
<comment type="caution">
    <text evidence="24">The sequence shown here is derived from an EMBL/GenBank/DDBJ whole genome shotgun (WGS) entry which is preliminary data.</text>
</comment>